<dbReference type="AlphaFoldDB" id="A0A4Q9M9D5"/>
<organism evidence="3">
    <name type="scientific">Dichomitus squalens</name>
    <dbReference type="NCBI Taxonomy" id="114155"/>
    <lineage>
        <taxon>Eukaryota</taxon>
        <taxon>Fungi</taxon>
        <taxon>Dikarya</taxon>
        <taxon>Basidiomycota</taxon>
        <taxon>Agaricomycotina</taxon>
        <taxon>Agaricomycetes</taxon>
        <taxon>Polyporales</taxon>
        <taxon>Polyporaceae</taxon>
        <taxon>Dichomitus</taxon>
    </lineage>
</organism>
<protein>
    <recommendedName>
        <fullName evidence="4">Secreted protein</fullName>
    </recommendedName>
</protein>
<gene>
    <name evidence="3" type="ORF">BD311DRAFT_770589</name>
</gene>
<sequence length="117" mass="13347">MPLHSLALSLLFYVVVSFSLSLTHKMYAPLSLHSVVQYVRLVTPTYNAHHIRANTDSIRRRRRHRHSSPSLFRSPADRPSISSHPTSHLCSCHYCHSVDHLGVIDSPLVLTIYKCTF</sequence>
<feature type="signal peptide" evidence="2">
    <location>
        <begin position="1"/>
        <end position="17"/>
    </location>
</feature>
<accession>A0A4Q9M9D5</accession>
<proteinExistence type="predicted"/>
<feature type="chain" id="PRO_5020664276" description="Secreted protein" evidence="2">
    <location>
        <begin position="18"/>
        <end position="117"/>
    </location>
</feature>
<evidence type="ECO:0000313" key="3">
    <source>
        <dbReference type="EMBL" id="TBU22311.1"/>
    </source>
</evidence>
<feature type="region of interest" description="Disordered" evidence="1">
    <location>
        <begin position="53"/>
        <end position="81"/>
    </location>
</feature>
<keyword evidence="2" id="KW-0732">Signal</keyword>
<dbReference type="Proteomes" id="UP000292957">
    <property type="component" value="Unassembled WGS sequence"/>
</dbReference>
<evidence type="ECO:0008006" key="4">
    <source>
        <dbReference type="Google" id="ProtNLM"/>
    </source>
</evidence>
<reference evidence="3" key="1">
    <citation type="submission" date="2019-01" db="EMBL/GenBank/DDBJ databases">
        <title>Draft genome sequences of three monokaryotic isolates of the white-rot basidiomycete fungus Dichomitus squalens.</title>
        <authorList>
            <consortium name="DOE Joint Genome Institute"/>
            <person name="Lopez S.C."/>
            <person name="Andreopoulos B."/>
            <person name="Pangilinan J."/>
            <person name="Lipzen A."/>
            <person name="Riley R."/>
            <person name="Ahrendt S."/>
            <person name="Ng V."/>
            <person name="Barry K."/>
            <person name="Daum C."/>
            <person name="Grigoriev I.V."/>
            <person name="Hilden K.S."/>
            <person name="Makela M.R."/>
            <person name="de Vries R.P."/>
        </authorList>
    </citation>
    <scope>NUCLEOTIDE SEQUENCE [LARGE SCALE GENOMIC DNA]</scope>
    <source>
        <strain evidence="3">OM18370.1</strain>
    </source>
</reference>
<name>A0A4Q9M9D5_9APHY</name>
<evidence type="ECO:0000256" key="2">
    <source>
        <dbReference type="SAM" id="SignalP"/>
    </source>
</evidence>
<evidence type="ECO:0000256" key="1">
    <source>
        <dbReference type="SAM" id="MobiDB-lite"/>
    </source>
</evidence>
<dbReference type="EMBL" id="ML143547">
    <property type="protein sequence ID" value="TBU22311.1"/>
    <property type="molecule type" value="Genomic_DNA"/>
</dbReference>